<dbReference type="Gene3D" id="1.10.10.10">
    <property type="entry name" value="Winged helix-like DNA-binding domain superfamily/Winged helix DNA-binding domain"/>
    <property type="match status" value="1"/>
</dbReference>
<dbReference type="HOGENOM" id="CLU_039613_2_1_5"/>
<evidence type="ECO:0000259" key="5">
    <source>
        <dbReference type="PROSITE" id="PS50931"/>
    </source>
</evidence>
<keyword evidence="3" id="KW-0238">DNA-binding</keyword>
<organism evidence="6 7">
    <name type="scientific">Sphingobium yanoikuyae ATCC 51230</name>
    <dbReference type="NCBI Taxonomy" id="883163"/>
    <lineage>
        <taxon>Bacteria</taxon>
        <taxon>Pseudomonadati</taxon>
        <taxon>Pseudomonadota</taxon>
        <taxon>Alphaproteobacteria</taxon>
        <taxon>Sphingomonadales</taxon>
        <taxon>Sphingomonadaceae</taxon>
        <taxon>Sphingobium</taxon>
    </lineage>
</organism>
<evidence type="ECO:0000256" key="3">
    <source>
        <dbReference type="ARBA" id="ARBA00023125"/>
    </source>
</evidence>
<dbReference type="GO" id="GO:0003700">
    <property type="term" value="F:DNA-binding transcription factor activity"/>
    <property type="evidence" value="ECO:0007669"/>
    <property type="project" value="InterPro"/>
</dbReference>
<dbReference type="SUPFAM" id="SSF53850">
    <property type="entry name" value="Periplasmic binding protein-like II"/>
    <property type="match status" value="1"/>
</dbReference>
<dbReference type="InterPro" id="IPR005119">
    <property type="entry name" value="LysR_subst-bd"/>
</dbReference>
<gene>
    <name evidence="6" type="ORF">HMPREF9718_00009</name>
</gene>
<dbReference type="RefSeq" id="WP_004206956.1">
    <property type="nucleotide sequence ID" value="NZ_JH992904.1"/>
</dbReference>
<name>K9DIQ5_SPHYA</name>
<feature type="domain" description="HTH lysR-type" evidence="5">
    <location>
        <begin position="1"/>
        <end position="58"/>
    </location>
</feature>
<dbReference type="SUPFAM" id="SSF46785">
    <property type="entry name" value="Winged helix' DNA-binding domain"/>
    <property type="match status" value="1"/>
</dbReference>
<dbReference type="InterPro" id="IPR000847">
    <property type="entry name" value="LysR_HTH_N"/>
</dbReference>
<dbReference type="InterPro" id="IPR036388">
    <property type="entry name" value="WH-like_DNA-bd_sf"/>
</dbReference>
<accession>K9DIQ5</accession>
<comment type="caution">
    <text evidence="6">The sequence shown here is derived from an EMBL/GenBank/DDBJ whole genome shotgun (WGS) entry which is preliminary data.</text>
</comment>
<dbReference type="Pfam" id="PF03466">
    <property type="entry name" value="LysR_substrate"/>
    <property type="match status" value="1"/>
</dbReference>
<evidence type="ECO:0000313" key="6">
    <source>
        <dbReference type="EMBL" id="EKU77305.1"/>
    </source>
</evidence>
<sequence>MDWNDVRYFAATYRAGSLTGAARMLGVSVQTIGRRIDALETAIGSTLFVRHSGGYTATPDAEALMAEAVQVEEAMASFRARASGRAETISGVVRLAAPETITTHLLLPALPAMLSHYPQLELEIITGIAPVGIARGEADLALRLVPPDHGALTVRRIGTMRHGLYAGAGSIPDLAASRLVGWTDDHDLPASRWLYRLAGRSADLRFNHLEAHRAAIVAGLGVGILPCFLDPGLSRLPCTLLMEEPVWLVGHAAAEMSVRVRVVYDEIAAIIAANADLLTGRRGTREQLGVEETL</sequence>
<dbReference type="PANTHER" id="PTHR30537">
    <property type="entry name" value="HTH-TYPE TRANSCRIPTIONAL REGULATOR"/>
    <property type="match status" value="1"/>
</dbReference>
<evidence type="ECO:0000256" key="4">
    <source>
        <dbReference type="ARBA" id="ARBA00023163"/>
    </source>
</evidence>
<evidence type="ECO:0000313" key="7">
    <source>
        <dbReference type="Proteomes" id="UP000009887"/>
    </source>
</evidence>
<dbReference type="GO" id="GO:0043565">
    <property type="term" value="F:sequence-specific DNA binding"/>
    <property type="evidence" value="ECO:0007669"/>
    <property type="project" value="TreeGrafter"/>
</dbReference>
<dbReference type="PANTHER" id="PTHR30537:SF3">
    <property type="entry name" value="TRANSCRIPTIONAL REGULATORY PROTEIN"/>
    <property type="match status" value="1"/>
</dbReference>
<dbReference type="GO" id="GO:0006351">
    <property type="term" value="P:DNA-templated transcription"/>
    <property type="evidence" value="ECO:0007669"/>
    <property type="project" value="TreeGrafter"/>
</dbReference>
<reference evidence="6 7" key="1">
    <citation type="submission" date="2012-09" db="EMBL/GenBank/DDBJ databases">
        <title>The Genome Sequence of Sphingobium yanoikuyae ATCC 51230.</title>
        <authorList>
            <consortium name="The Broad Institute Genome Sequencing Platform"/>
            <person name="Earl A."/>
            <person name="Ward D."/>
            <person name="Feldgarden M."/>
            <person name="Gevers D."/>
            <person name="Huys G."/>
            <person name="Walker B."/>
            <person name="Young S.K."/>
            <person name="Zeng Q."/>
            <person name="Gargeya S."/>
            <person name="Fitzgerald M."/>
            <person name="Haas B."/>
            <person name="Abouelleil A."/>
            <person name="Alvarado L."/>
            <person name="Arachchi H.M."/>
            <person name="Berlin A.M."/>
            <person name="Chapman S.B."/>
            <person name="Goldberg J."/>
            <person name="Griggs A."/>
            <person name="Gujja S."/>
            <person name="Hansen M."/>
            <person name="Howarth C."/>
            <person name="Imamovic A."/>
            <person name="Larimer J."/>
            <person name="McCowen C."/>
            <person name="Montmayeur A."/>
            <person name="Murphy C."/>
            <person name="Neiman D."/>
            <person name="Pearson M."/>
            <person name="Priest M."/>
            <person name="Roberts A."/>
            <person name="Saif S."/>
            <person name="Shea T."/>
            <person name="Sisk P."/>
            <person name="Sykes S."/>
            <person name="Wortman J."/>
            <person name="Nusbaum C."/>
            <person name="Birren B."/>
        </authorList>
    </citation>
    <scope>NUCLEOTIDE SEQUENCE [LARGE SCALE GENOMIC DNA]</scope>
    <source>
        <strain evidence="6 7">ATCC 51230</strain>
    </source>
</reference>
<proteinExistence type="inferred from homology"/>
<dbReference type="Gene3D" id="3.40.190.290">
    <property type="match status" value="1"/>
</dbReference>
<evidence type="ECO:0000256" key="2">
    <source>
        <dbReference type="ARBA" id="ARBA00023015"/>
    </source>
</evidence>
<keyword evidence="4" id="KW-0804">Transcription</keyword>
<dbReference type="InterPro" id="IPR058163">
    <property type="entry name" value="LysR-type_TF_proteobact-type"/>
</dbReference>
<evidence type="ECO:0000256" key="1">
    <source>
        <dbReference type="ARBA" id="ARBA00009437"/>
    </source>
</evidence>
<dbReference type="Proteomes" id="UP000009887">
    <property type="component" value="Unassembled WGS sequence"/>
</dbReference>
<dbReference type="InterPro" id="IPR036390">
    <property type="entry name" value="WH_DNA-bd_sf"/>
</dbReference>
<dbReference type="Pfam" id="PF00126">
    <property type="entry name" value="HTH_1"/>
    <property type="match status" value="1"/>
</dbReference>
<keyword evidence="7" id="KW-1185">Reference proteome</keyword>
<dbReference type="EMBL" id="AGZU01000001">
    <property type="protein sequence ID" value="EKU77305.1"/>
    <property type="molecule type" value="Genomic_DNA"/>
</dbReference>
<protein>
    <recommendedName>
        <fullName evidence="5">HTH lysR-type domain-containing protein</fullName>
    </recommendedName>
</protein>
<dbReference type="PROSITE" id="PS50931">
    <property type="entry name" value="HTH_LYSR"/>
    <property type="match status" value="1"/>
</dbReference>
<dbReference type="AlphaFoldDB" id="K9DIQ5"/>
<dbReference type="PATRIC" id="fig|883163.3.peg.8"/>
<keyword evidence="2" id="KW-0805">Transcription regulation</keyword>
<comment type="similarity">
    <text evidence="1">Belongs to the LysR transcriptional regulatory family.</text>
</comment>